<dbReference type="EMBL" id="LSZQ01000041">
    <property type="protein sequence ID" value="KXU35878.1"/>
    <property type="molecule type" value="Genomic_DNA"/>
</dbReference>
<keyword evidence="1" id="KW-0472">Membrane</keyword>
<dbReference type="Proteomes" id="UP000070058">
    <property type="component" value="Unassembled WGS sequence"/>
</dbReference>
<dbReference type="OrthoDB" id="196490at2"/>
<sequence>MTPSSAHAYRKAFALRVSPAWRDTCGFSLVEVLIAIGIAGGALAVLLALLSGLLRAAEDNADLQTALRLCATIEARLYEDMGGSFPGALGAAPAGRVYFADKEGAHLRGELENGSSSLPPPHFYIEIKPFSAAPLAYEAGRAVLPLQVRVSWPHAAVVANSGQAGNAQSTEFVLSLTPP</sequence>
<comment type="caution">
    <text evidence="2">The sequence shown here is derived from an EMBL/GenBank/DDBJ whole genome shotgun (WGS) entry which is preliminary data.</text>
</comment>
<dbReference type="STRING" id="1548207.AXK11_04910"/>
<keyword evidence="3" id="KW-1185">Reference proteome</keyword>
<name>A0A139SMT2_9BACT</name>
<feature type="transmembrane region" description="Helical" evidence="1">
    <location>
        <begin position="32"/>
        <end position="54"/>
    </location>
</feature>
<organism evidence="2 3">
    <name type="scientific">Cephaloticoccus primus</name>
    <dbReference type="NCBI Taxonomy" id="1548207"/>
    <lineage>
        <taxon>Bacteria</taxon>
        <taxon>Pseudomonadati</taxon>
        <taxon>Verrucomicrobiota</taxon>
        <taxon>Opitutia</taxon>
        <taxon>Opitutales</taxon>
        <taxon>Opitutaceae</taxon>
        <taxon>Cephaloticoccus</taxon>
    </lineage>
</organism>
<keyword evidence="1" id="KW-1133">Transmembrane helix</keyword>
<dbReference type="RefSeq" id="WP_068629838.1">
    <property type="nucleotide sequence ID" value="NZ_LSZQ01000041.1"/>
</dbReference>
<evidence type="ECO:0008006" key="4">
    <source>
        <dbReference type="Google" id="ProtNLM"/>
    </source>
</evidence>
<dbReference type="AlphaFoldDB" id="A0A139SMT2"/>
<keyword evidence="1" id="KW-0812">Transmembrane</keyword>
<evidence type="ECO:0000256" key="1">
    <source>
        <dbReference type="SAM" id="Phobius"/>
    </source>
</evidence>
<protein>
    <recommendedName>
        <fullName evidence="4">Prepilin-type N-terminal cleavage/methylation domain-containing protein</fullName>
    </recommendedName>
</protein>
<accession>A0A139SMT2</accession>
<proteinExistence type="predicted"/>
<reference evidence="3" key="1">
    <citation type="submission" date="2016-02" db="EMBL/GenBank/DDBJ databases">
        <authorList>
            <person name="Sanders J.G."/>
            <person name="Lin J.Y."/>
            <person name="Wertz J.T."/>
            <person name="Russell J.A."/>
            <person name="Moreau C.S."/>
            <person name="Powell S."/>
        </authorList>
    </citation>
    <scope>NUCLEOTIDE SEQUENCE [LARGE SCALE GENOMIC DNA]</scope>
    <source>
        <strain evidence="3">CAG34</strain>
    </source>
</reference>
<gene>
    <name evidence="2" type="ORF">AXK11_04910</name>
</gene>
<evidence type="ECO:0000313" key="2">
    <source>
        <dbReference type="EMBL" id="KXU35878.1"/>
    </source>
</evidence>
<evidence type="ECO:0000313" key="3">
    <source>
        <dbReference type="Proteomes" id="UP000070058"/>
    </source>
</evidence>